<dbReference type="RefSeq" id="XP_039144423.1">
    <property type="nucleotide sequence ID" value="XM_039288489.1"/>
</dbReference>
<evidence type="ECO:0000256" key="2">
    <source>
        <dbReference type="ARBA" id="ARBA00022741"/>
    </source>
</evidence>
<keyword evidence="14" id="KW-1185">Reference proteome</keyword>
<dbReference type="InterPro" id="IPR008271">
    <property type="entry name" value="Ser/Thr_kinase_AS"/>
</dbReference>
<evidence type="ECO:0000256" key="11">
    <source>
        <dbReference type="RuleBase" id="RU000304"/>
    </source>
</evidence>
<keyword evidence="1" id="KW-0808">Transferase</keyword>
<dbReference type="GO" id="GO:0005524">
    <property type="term" value="F:ATP binding"/>
    <property type="evidence" value="ECO:0007669"/>
    <property type="project" value="UniProtKB-UniRule"/>
</dbReference>
<dbReference type="PANTHER" id="PTHR48013">
    <property type="entry name" value="DUAL SPECIFICITY MITOGEN-ACTIVATED PROTEIN KINASE KINASE 5-RELATED"/>
    <property type="match status" value="1"/>
</dbReference>
<gene>
    <name evidence="15" type="primary">LOC120281797</name>
</gene>
<comment type="catalytic activity">
    <reaction evidence="7">
        <text>L-seryl-[protein] + ATP = O-phospho-L-seryl-[protein] + ADP + H(+)</text>
        <dbReference type="Rhea" id="RHEA:17989"/>
        <dbReference type="Rhea" id="RHEA-COMP:9863"/>
        <dbReference type="Rhea" id="RHEA-COMP:11604"/>
        <dbReference type="ChEBI" id="CHEBI:15378"/>
        <dbReference type="ChEBI" id="CHEBI:29999"/>
        <dbReference type="ChEBI" id="CHEBI:30616"/>
        <dbReference type="ChEBI" id="CHEBI:83421"/>
        <dbReference type="ChEBI" id="CHEBI:456216"/>
        <dbReference type="EC" id="2.7.12.2"/>
    </reaction>
</comment>
<reference evidence="15" key="1">
    <citation type="submission" date="2025-08" db="UniProtKB">
        <authorList>
            <consortium name="RefSeq"/>
        </authorList>
    </citation>
    <scope>IDENTIFICATION</scope>
</reference>
<dbReference type="AlphaFoldDB" id="A0AB40D2H0"/>
<proteinExistence type="inferred from homology"/>
<dbReference type="GO" id="GO:0051707">
    <property type="term" value="P:response to other organism"/>
    <property type="evidence" value="ECO:0007669"/>
    <property type="project" value="UniProtKB-ARBA"/>
</dbReference>
<comment type="similarity">
    <text evidence="5">Belongs to the protein kinase superfamily. STE Ser/Thr protein kinase family. MAP kinase kinase subfamily.</text>
</comment>
<evidence type="ECO:0000256" key="1">
    <source>
        <dbReference type="ARBA" id="ARBA00022679"/>
    </source>
</evidence>
<feature type="binding site" evidence="10">
    <location>
        <position position="83"/>
    </location>
    <ligand>
        <name>ATP</name>
        <dbReference type="ChEBI" id="CHEBI:30616"/>
    </ligand>
</feature>
<dbReference type="GeneID" id="120281797"/>
<feature type="region of interest" description="Disordered" evidence="12">
    <location>
        <begin position="22"/>
        <end position="48"/>
    </location>
</feature>
<dbReference type="InterPro" id="IPR017441">
    <property type="entry name" value="Protein_kinase_ATP_BS"/>
</dbReference>
<evidence type="ECO:0000256" key="10">
    <source>
        <dbReference type="PROSITE-ProRule" id="PRU10141"/>
    </source>
</evidence>
<accession>A0AB40D2H0</accession>
<keyword evidence="2 10" id="KW-0547">Nucleotide-binding</keyword>
<feature type="domain" description="Protein kinase" evidence="13">
    <location>
        <begin position="54"/>
        <end position="314"/>
    </location>
</feature>
<dbReference type="SMART" id="SM00220">
    <property type="entry name" value="S_TKc"/>
    <property type="match status" value="1"/>
</dbReference>
<dbReference type="SUPFAM" id="SSF56112">
    <property type="entry name" value="Protein kinase-like (PK-like)"/>
    <property type="match status" value="1"/>
</dbReference>
<protein>
    <recommendedName>
        <fullName evidence="6">mitogen-activated protein kinase kinase</fullName>
        <ecNumber evidence="6">2.7.12.2</ecNumber>
    </recommendedName>
</protein>
<dbReference type="Gene3D" id="1.10.510.10">
    <property type="entry name" value="Transferase(Phosphotransferase) domain 1"/>
    <property type="match status" value="1"/>
</dbReference>
<comment type="catalytic activity">
    <reaction evidence="8">
        <text>L-threonyl-[protein] + ATP = O-phospho-L-threonyl-[protein] + ADP + H(+)</text>
        <dbReference type="Rhea" id="RHEA:46608"/>
        <dbReference type="Rhea" id="RHEA-COMP:11060"/>
        <dbReference type="Rhea" id="RHEA-COMP:11605"/>
        <dbReference type="ChEBI" id="CHEBI:15378"/>
        <dbReference type="ChEBI" id="CHEBI:30013"/>
        <dbReference type="ChEBI" id="CHEBI:30616"/>
        <dbReference type="ChEBI" id="CHEBI:61977"/>
        <dbReference type="ChEBI" id="CHEBI:456216"/>
        <dbReference type="EC" id="2.7.12.2"/>
    </reaction>
</comment>
<keyword evidence="11" id="KW-0723">Serine/threonine-protein kinase</keyword>
<evidence type="ECO:0000256" key="7">
    <source>
        <dbReference type="ARBA" id="ARBA00049014"/>
    </source>
</evidence>
<evidence type="ECO:0000259" key="13">
    <source>
        <dbReference type="PROSITE" id="PS50011"/>
    </source>
</evidence>
<keyword evidence="4 10" id="KW-0067">ATP-binding</keyword>
<dbReference type="Gene3D" id="3.30.200.20">
    <property type="entry name" value="Phosphorylase Kinase, domain 1"/>
    <property type="match status" value="1"/>
</dbReference>
<dbReference type="GO" id="GO:0004708">
    <property type="term" value="F:MAP kinase kinase activity"/>
    <property type="evidence" value="ECO:0007669"/>
    <property type="project" value="UniProtKB-EC"/>
</dbReference>
<name>A0AB40D2H0_DIOCR</name>
<dbReference type="InterPro" id="IPR011009">
    <property type="entry name" value="Kinase-like_dom_sf"/>
</dbReference>
<dbReference type="PROSITE" id="PS00108">
    <property type="entry name" value="PROTEIN_KINASE_ST"/>
    <property type="match status" value="1"/>
</dbReference>
<dbReference type="GO" id="GO:0004674">
    <property type="term" value="F:protein serine/threonine kinase activity"/>
    <property type="evidence" value="ECO:0007669"/>
    <property type="project" value="UniProtKB-KW"/>
</dbReference>
<evidence type="ECO:0000313" key="15">
    <source>
        <dbReference type="RefSeq" id="XP_039144423.1"/>
    </source>
</evidence>
<dbReference type="CDD" id="cd06623">
    <property type="entry name" value="PKc_MAPKK_plant_like"/>
    <property type="match status" value="1"/>
</dbReference>
<dbReference type="PROSITE" id="PS50011">
    <property type="entry name" value="PROTEIN_KINASE_DOM"/>
    <property type="match status" value="1"/>
</dbReference>
<evidence type="ECO:0000256" key="6">
    <source>
        <dbReference type="ARBA" id="ARBA00038999"/>
    </source>
</evidence>
<evidence type="ECO:0000256" key="3">
    <source>
        <dbReference type="ARBA" id="ARBA00022777"/>
    </source>
</evidence>
<dbReference type="PROSITE" id="PS00107">
    <property type="entry name" value="PROTEIN_KINASE_ATP"/>
    <property type="match status" value="1"/>
</dbReference>
<organism evidence="14 15">
    <name type="scientific">Dioscorea cayennensis subsp. rotundata</name>
    <name type="common">White Guinea yam</name>
    <name type="synonym">Dioscorea rotundata</name>
    <dbReference type="NCBI Taxonomy" id="55577"/>
    <lineage>
        <taxon>Eukaryota</taxon>
        <taxon>Viridiplantae</taxon>
        <taxon>Streptophyta</taxon>
        <taxon>Embryophyta</taxon>
        <taxon>Tracheophyta</taxon>
        <taxon>Spermatophyta</taxon>
        <taxon>Magnoliopsida</taxon>
        <taxon>Liliopsida</taxon>
        <taxon>Dioscoreales</taxon>
        <taxon>Dioscoreaceae</taxon>
        <taxon>Dioscorea</taxon>
    </lineage>
</organism>
<feature type="compositionally biased region" description="Low complexity" evidence="12">
    <location>
        <begin position="37"/>
        <end position="46"/>
    </location>
</feature>
<dbReference type="Proteomes" id="UP001515500">
    <property type="component" value="Chromosome 18"/>
</dbReference>
<dbReference type="InterPro" id="IPR000719">
    <property type="entry name" value="Prot_kinase_dom"/>
</dbReference>
<evidence type="ECO:0000256" key="5">
    <source>
        <dbReference type="ARBA" id="ARBA00038035"/>
    </source>
</evidence>
<sequence>MALVRQRRLALTLDLPVADPASDRRRLLPPLPPPPATSSSSSSSSATDDRISDFEKLSVLGNGNGGTVYKVRHRRTLALYALKLPSASSHSASLRRELELHLRASPHPYILPLLSPIPSPSGDHAFLLELMDLGSLDSLLRRHGPLPEPALASIARRLLLGLAHLHSLQIVHRDIKPANILVNSAGEVKIADFGAGRLLRRSLDTCLSYIGTCAYMSPERFQPAAHGYDGFAGDVWSLGLTVLELRLGRFPLLGEGERADWAALVCAICLGDGTPAEMDGYDASEELKSFVGRCLERDAAKRWTVTELLSHPFVERSDSDECDRVFRELVRTES</sequence>
<evidence type="ECO:0000256" key="8">
    <source>
        <dbReference type="ARBA" id="ARBA00049299"/>
    </source>
</evidence>
<keyword evidence="3" id="KW-0418">Kinase</keyword>
<evidence type="ECO:0000313" key="14">
    <source>
        <dbReference type="Proteomes" id="UP001515500"/>
    </source>
</evidence>
<evidence type="ECO:0000256" key="12">
    <source>
        <dbReference type="SAM" id="MobiDB-lite"/>
    </source>
</evidence>
<dbReference type="EC" id="2.7.12.2" evidence="6"/>
<dbReference type="PANTHER" id="PTHR48013:SF9">
    <property type="entry name" value="DUAL SPECIFICITY MITOGEN-ACTIVATED PROTEIN KINASE KINASE 5"/>
    <property type="match status" value="1"/>
</dbReference>
<evidence type="ECO:0000256" key="4">
    <source>
        <dbReference type="ARBA" id="ARBA00022840"/>
    </source>
</evidence>
<comment type="catalytic activity">
    <reaction evidence="9">
        <text>L-tyrosyl-[protein] + ATP = O-phospho-L-tyrosyl-[protein] + ADP + H(+)</text>
        <dbReference type="Rhea" id="RHEA:10596"/>
        <dbReference type="Rhea" id="RHEA-COMP:10136"/>
        <dbReference type="Rhea" id="RHEA-COMP:20101"/>
        <dbReference type="ChEBI" id="CHEBI:15378"/>
        <dbReference type="ChEBI" id="CHEBI:30616"/>
        <dbReference type="ChEBI" id="CHEBI:46858"/>
        <dbReference type="ChEBI" id="CHEBI:61978"/>
        <dbReference type="ChEBI" id="CHEBI:456216"/>
        <dbReference type="EC" id="2.7.12.2"/>
    </reaction>
</comment>
<dbReference type="Pfam" id="PF00069">
    <property type="entry name" value="Pkinase"/>
    <property type="match status" value="1"/>
</dbReference>
<evidence type="ECO:0000256" key="9">
    <source>
        <dbReference type="ARBA" id="ARBA00051693"/>
    </source>
</evidence>